<organism evidence="1 2">
    <name type="scientific">Penicillium alfredii</name>
    <dbReference type="NCBI Taxonomy" id="1506179"/>
    <lineage>
        <taxon>Eukaryota</taxon>
        <taxon>Fungi</taxon>
        <taxon>Dikarya</taxon>
        <taxon>Ascomycota</taxon>
        <taxon>Pezizomycotina</taxon>
        <taxon>Eurotiomycetes</taxon>
        <taxon>Eurotiomycetidae</taxon>
        <taxon>Eurotiales</taxon>
        <taxon>Aspergillaceae</taxon>
        <taxon>Penicillium</taxon>
    </lineage>
</organism>
<proteinExistence type="predicted"/>
<sequence>MTLFQVDHQRHVAAVQATSGSFVRSHNAEEWTITRFGGFLPWARTPLSLCYATQPIPATGCSIVSNAKSLGATETSVLTGGGINGA</sequence>
<comment type="caution">
    <text evidence="1">The sequence shown here is derived from an EMBL/GenBank/DDBJ whole genome shotgun (WGS) entry which is preliminary data.</text>
</comment>
<evidence type="ECO:0000313" key="2">
    <source>
        <dbReference type="Proteomes" id="UP001141434"/>
    </source>
</evidence>
<reference evidence="1" key="1">
    <citation type="submission" date="2022-11" db="EMBL/GenBank/DDBJ databases">
        <authorList>
            <person name="Petersen C."/>
        </authorList>
    </citation>
    <scope>NUCLEOTIDE SEQUENCE</scope>
    <source>
        <strain evidence="1">IBT 34128</strain>
    </source>
</reference>
<dbReference type="Proteomes" id="UP001141434">
    <property type="component" value="Unassembled WGS sequence"/>
</dbReference>
<dbReference type="AlphaFoldDB" id="A0A9W9EL56"/>
<keyword evidence="2" id="KW-1185">Reference proteome</keyword>
<dbReference type="EMBL" id="JAPMSZ010000011">
    <property type="protein sequence ID" value="KAJ5083868.1"/>
    <property type="molecule type" value="Genomic_DNA"/>
</dbReference>
<dbReference type="RefSeq" id="XP_056507265.1">
    <property type="nucleotide sequence ID" value="XM_056658972.1"/>
</dbReference>
<name>A0A9W9EL56_9EURO</name>
<accession>A0A9W9EL56</accession>
<dbReference type="GeneID" id="81398141"/>
<gene>
    <name evidence="1" type="ORF">NUU61_008447</name>
</gene>
<protein>
    <submittedName>
        <fullName evidence="1">Uncharacterized protein</fullName>
    </submittedName>
</protein>
<evidence type="ECO:0000313" key="1">
    <source>
        <dbReference type="EMBL" id="KAJ5083868.1"/>
    </source>
</evidence>
<reference evidence="1" key="2">
    <citation type="journal article" date="2023" name="IMA Fungus">
        <title>Comparative genomic study of the Penicillium genus elucidates a diverse pangenome and 15 lateral gene transfer events.</title>
        <authorList>
            <person name="Petersen C."/>
            <person name="Sorensen T."/>
            <person name="Nielsen M.R."/>
            <person name="Sondergaard T.E."/>
            <person name="Sorensen J.L."/>
            <person name="Fitzpatrick D.A."/>
            <person name="Frisvad J.C."/>
            <person name="Nielsen K.L."/>
        </authorList>
    </citation>
    <scope>NUCLEOTIDE SEQUENCE</scope>
    <source>
        <strain evidence="1">IBT 34128</strain>
    </source>
</reference>